<dbReference type="Gene3D" id="2.30.31.10">
    <property type="entry name" value="Transcriptional Coactivator Pc4, Chain A"/>
    <property type="match status" value="1"/>
</dbReference>
<reference evidence="1" key="1">
    <citation type="submission" date="2023-11" db="EMBL/GenBank/DDBJ databases">
        <title>Genome sequence of Cyanobacterium aponinum BCRC AL20115.</title>
        <authorList>
            <person name="Chang H.-Y."/>
            <person name="Lin K.-M."/>
            <person name="Hsueh H.-T."/>
            <person name="Chu H.-A."/>
            <person name="Kuo C.-H."/>
        </authorList>
    </citation>
    <scope>NUCLEOTIDE SEQUENCE</scope>
    <source>
        <strain evidence="1">AL20115</strain>
    </source>
</reference>
<sequence>MNFLIKQGKGWRIGWKPNPCTYQGLLGGEDWAMELTSAEMADFCRLLPEINQAVIDISEHLMDEEKIVCEMESELLWLGAEGYPQNYSLRVILSQGRCCEGTWSVEVLPELLKAIQSFHLF</sequence>
<organism evidence="1">
    <name type="scientific">Cyanobacterium aponinum AL20115</name>
    <dbReference type="NCBI Taxonomy" id="3090662"/>
    <lineage>
        <taxon>Bacteria</taxon>
        <taxon>Bacillati</taxon>
        <taxon>Cyanobacteriota</taxon>
        <taxon>Cyanophyceae</taxon>
        <taxon>Oscillatoriophycideae</taxon>
        <taxon>Chroococcales</taxon>
        <taxon>Geminocystaceae</taxon>
        <taxon>Cyanobacterium</taxon>
    </lineage>
</organism>
<evidence type="ECO:0000313" key="1">
    <source>
        <dbReference type="EMBL" id="WPF90483.1"/>
    </source>
</evidence>
<dbReference type="InterPro" id="IPR009044">
    <property type="entry name" value="ssDNA-bd_transcriptional_reg"/>
</dbReference>
<name>A0AAF0ZEM7_9CHRO</name>
<dbReference type="Pfam" id="PF08848">
    <property type="entry name" value="DUF1818"/>
    <property type="match status" value="1"/>
</dbReference>
<accession>A0AAF0ZEM7</accession>
<dbReference type="InterPro" id="IPR014947">
    <property type="entry name" value="DUF1818"/>
</dbReference>
<dbReference type="EMBL" id="CP138348">
    <property type="protein sequence ID" value="WPF90483.1"/>
    <property type="molecule type" value="Genomic_DNA"/>
</dbReference>
<dbReference type="SUPFAM" id="SSF54447">
    <property type="entry name" value="ssDNA-binding transcriptional regulator domain"/>
    <property type="match status" value="1"/>
</dbReference>
<protein>
    <submittedName>
        <fullName evidence="1">DUF1818 family protein</fullName>
    </submittedName>
</protein>
<dbReference type="GO" id="GO:0003677">
    <property type="term" value="F:DNA binding"/>
    <property type="evidence" value="ECO:0007669"/>
    <property type="project" value="InterPro"/>
</dbReference>
<dbReference type="AlphaFoldDB" id="A0AAF0ZEM7"/>
<proteinExistence type="predicted"/>
<gene>
    <name evidence="1" type="ORF">SAY89_00350</name>
</gene>
<dbReference type="GO" id="GO:0006355">
    <property type="term" value="P:regulation of DNA-templated transcription"/>
    <property type="evidence" value="ECO:0007669"/>
    <property type="project" value="InterPro"/>
</dbReference>